<gene>
    <name evidence="7" type="primary">DEG1</name>
    <name evidence="7" type="ORF">LPJ53_003186</name>
</gene>
<evidence type="ECO:0000256" key="2">
    <source>
        <dbReference type="ARBA" id="ARBA00022694"/>
    </source>
</evidence>
<comment type="caution">
    <text evidence="7">The sequence shown here is derived from an EMBL/GenBank/DDBJ whole genome shotgun (WGS) entry which is preliminary data.</text>
</comment>
<evidence type="ECO:0000256" key="1">
    <source>
        <dbReference type="ARBA" id="ARBA00009375"/>
    </source>
</evidence>
<dbReference type="PANTHER" id="PTHR11142:SF5">
    <property type="entry name" value="TRNA PSEUDOURIDINE(38_39) SYNTHASE"/>
    <property type="match status" value="1"/>
</dbReference>
<dbReference type="EC" id="5.4.99.12" evidence="4"/>
<keyword evidence="8" id="KW-1185">Reference proteome</keyword>
<feature type="region of interest" description="Disordered" evidence="5">
    <location>
        <begin position="16"/>
        <end position="44"/>
    </location>
</feature>
<dbReference type="Pfam" id="PF01416">
    <property type="entry name" value="PseudoU_synth_1"/>
    <property type="match status" value="1"/>
</dbReference>
<dbReference type="AlphaFoldDB" id="A0A9W7Y0M7"/>
<dbReference type="GO" id="GO:0160147">
    <property type="term" value="F:tRNA pseudouridine(38-40) synthase activity"/>
    <property type="evidence" value="ECO:0007669"/>
    <property type="project" value="UniProtKB-EC"/>
</dbReference>
<comment type="catalytic activity">
    <reaction evidence="4">
        <text>uridine(38/39/40) in tRNA = pseudouridine(38/39/40) in tRNA</text>
        <dbReference type="Rhea" id="RHEA:22376"/>
        <dbReference type="Rhea" id="RHEA-COMP:10085"/>
        <dbReference type="Rhea" id="RHEA-COMP:10087"/>
        <dbReference type="ChEBI" id="CHEBI:65314"/>
        <dbReference type="ChEBI" id="CHEBI:65315"/>
        <dbReference type="EC" id="5.4.99.12"/>
    </reaction>
</comment>
<dbReference type="GO" id="GO:0031119">
    <property type="term" value="P:tRNA pseudouridine synthesis"/>
    <property type="evidence" value="ECO:0007669"/>
    <property type="project" value="TreeGrafter"/>
</dbReference>
<evidence type="ECO:0000313" key="7">
    <source>
        <dbReference type="EMBL" id="KAJ1722392.1"/>
    </source>
</evidence>
<dbReference type="InterPro" id="IPR020097">
    <property type="entry name" value="PsdUridine_synth_TruA_a/b_dom"/>
</dbReference>
<dbReference type="HAMAP" id="MF_00171">
    <property type="entry name" value="TruA"/>
    <property type="match status" value="1"/>
</dbReference>
<organism evidence="7 8">
    <name type="scientific">Coemansia erecta</name>
    <dbReference type="NCBI Taxonomy" id="147472"/>
    <lineage>
        <taxon>Eukaryota</taxon>
        <taxon>Fungi</taxon>
        <taxon>Fungi incertae sedis</taxon>
        <taxon>Zoopagomycota</taxon>
        <taxon>Kickxellomycotina</taxon>
        <taxon>Kickxellomycetes</taxon>
        <taxon>Kickxellales</taxon>
        <taxon>Kickxellaceae</taxon>
        <taxon>Coemansia</taxon>
    </lineage>
</organism>
<dbReference type="OrthoDB" id="25767at2759"/>
<reference evidence="7" key="1">
    <citation type="submission" date="2022-07" db="EMBL/GenBank/DDBJ databases">
        <title>Phylogenomic reconstructions and comparative analyses of Kickxellomycotina fungi.</title>
        <authorList>
            <person name="Reynolds N.K."/>
            <person name="Stajich J.E."/>
            <person name="Barry K."/>
            <person name="Grigoriev I.V."/>
            <person name="Crous P."/>
            <person name="Smith M.E."/>
        </authorList>
    </citation>
    <scope>NUCLEOTIDE SEQUENCE</scope>
    <source>
        <strain evidence="7">NBRC 32514</strain>
    </source>
</reference>
<keyword evidence="3 4" id="KW-0413">Isomerase</keyword>
<dbReference type="InterPro" id="IPR020095">
    <property type="entry name" value="PsdUridine_synth_TruA_C"/>
</dbReference>
<evidence type="ECO:0000259" key="6">
    <source>
        <dbReference type="Pfam" id="PF01416"/>
    </source>
</evidence>
<name>A0A9W7Y0M7_9FUNG</name>
<evidence type="ECO:0000313" key="8">
    <source>
        <dbReference type="Proteomes" id="UP001149813"/>
    </source>
</evidence>
<comment type="similarity">
    <text evidence="1 4">Belongs to the tRNA pseudouridine synthase TruA family.</text>
</comment>
<dbReference type="InterPro" id="IPR001406">
    <property type="entry name" value="PsdUridine_synth_TruA"/>
</dbReference>
<evidence type="ECO:0000256" key="5">
    <source>
        <dbReference type="SAM" id="MobiDB-lite"/>
    </source>
</evidence>
<proteinExistence type="inferred from homology"/>
<sequence>MDYESWTKEALIARLRQLEPSPAEQPSNDGSLEPPKRKKQRRAADFDFSRFPQRKIALKFSYFGWPYHGLARQGNALGSAEKQRVEEQYPTVEGELFKALAKCKLIESEDACGYSRCGRTDRGVSGLGQVAALYVRSNGKYLAEEEEEEEGVVTQTEQNGGRRVLLPAADRELPYVSMLNKNLPAEIRVLAWSSVSDGFDARFSCRSRFYRYFFSETGLDIALMRDAASRYQGTHDFRNFCRLDPAKQIKNFERTVLSIAITEVPQSMRVAGNGAAAEGRWWQLELRGTAFLWHQVRCMMAVLFLVGQRLETPDIVDRMMDVRQMDGKPEYEMAADAPLVLADCAFDAEDVEWNYVHGGGEEYGNMRALDEAVAREWGALQTRALMAGALLETLRTTRVPVKGQGEGRGAAWDECRESALARKTGGGVRSVLGGGQVRHVSRYVKMAERKRALPVEVRNRAWAERKGLSTADGLADGSE</sequence>
<dbReference type="Proteomes" id="UP001149813">
    <property type="component" value="Unassembled WGS sequence"/>
</dbReference>
<dbReference type="InterPro" id="IPR020103">
    <property type="entry name" value="PsdUridine_synth_cat_dom_sf"/>
</dbReference>
<dbReference type="GO" id="GO:0005634">
    <property type="term" value="C:nucleus"/>
    <property type="evidence" value="ECO:0007669"/>
    <property type="project" value="TreeGrafter"/>
</dbReference>
<dbReference type="GO" id="GO:1990481">
    <property type="term" value="P:mRNA pseudouridine synthesis"/>
    <property type="evidence" value="ECO:0007669"/>
    <property type="project" value="TreeGrafter"/>
</dbReference>
<protein>
    <recommendedName>
        <fullName evidence="4">tRNA pseudouridine synthase</fullName>
        <ecNumber evidence="4">5.4.99.12</ecNumber>
    </recommendedName>
</protein>
<dbReference type="EMBL" id="JANBOJ010000114">
    <property type="protein sequence ID" value="KAJ1722392.1"/>
    <property type="molecule type" value="Genomic_DNA"/>
</dbReference>
<dbReference type="SUPFAM" id="SSF55120">
    <property type="entry name" value="Pseudouridine synthase"/>
    <property type="match status" value="1"/>
</dbReference>
<evidence type="ECO:0000256" key="3">
    <source>
        <dbReference type="ARBA" id="ARBA00023235"/>
    </source>
</evidence>
<accession>A0A9W7Y0M7</accession>
<dbReference type="InterPro" id="IPR020094">
    <property type="entry name" value="TruA/RsuA/RluB/E/F_N"/>
</dbReference>
<dbReference type="GO" id="GO:0005737">
    <property type="term" value="C:cytoplasm"/>
    <property type="evidence" value="ECO:0007669"/>
    <property type="project" value="TreeGrafter"/>
</dbReference>
<evidence type="ECO:0000256" key="4">
    <source>
        <dbReference type="RuleBase" id="RU003792"/>
    </source>
</evidence>
<dbReference type="PANTHER" id="PTHR11142">
    <property type="entry name" value="PSEUDOURIDYLATE SYNTHASE"/>
    <property type="match status" value="1"/>
</dbReference>
<dbReference type="Gene3D" id="3.30.70.660">
    <property type="entry name" value="Pseudouridine synthase I, catalytic domain, C-terminal subdomain"/>
    <property type="match status" value="1"/>
</dbReference>
<dbReference type="GO" id="GO:0003723">
    <property type="term" value="F:RNA binding"/>
    <property type="evidence" value="ECO:0007669"/>
    <property type="project" value="InterPro"/>
</dbReference>
<dbReference type="Gene3D" id="3.30.70.580">
    <property type="entry name" value="Pseudouridine synthase I, catalytic domain, N-terminal subdomain"/>
    <property type="match status" value="1"/>
</dbReference>
<keyword evidence="2 4" id="KW-0819">tRNA processing</keyword>
<dbReference type="NCBIfam" id="TIGR00071">
    <property type="entry name" value="hisT_truA"/>
    <property type="match status" value="1"/>
</dbReference>
<feature type="domain" description="Pseudouridine synthase I TruA alpha/beta" evidence="6">
    <location>
        <begin position="227"/>
        <end position="347"/>
    </location>
</feature>